<dbReference type="Pfam" id="PF13417">
    <property type="entry name" value="GST_N_3"/>
    <property type="match status" value="1"/>
</dbReference>
<dbReference type="PROSITE" id="PS51354">
    <property type="entry name" value="GLUTAREDOXIN_2"/>
    <property type="match status" value="1"/>
</dbReference>
<comment type="caution">
    <text evidence="3">The sequence shown here is derived from an EMBL/GenBank/DDBJ whole genome shotgun (WGS) entry which is preliminary data.</text>
</comment>
<keyword evidence="4" id="KW-1185">Reference proteome</keyword>
<dbReference type="SFLD" id="SFLDG00358">
    <property type="entry name" value="Main_(cytGST)"/>
    <property type="match status" value="1"/>
</dbReference>
<dbReference type="RefSeq" id="WP_123399836.1">
    <property type="nucleotide sequence ID" value="NZ_RJVI01000001.1"/>
</dbReference>
<dbReference type="Gene3D" id="3.40.30.10">
    <property type="entry name" value="Glutaredoxin"/>
    <property type="match status" value="1"/>
</dbReference>
<name>A0A3N1Y6W3_9GAMM</name>
<organism evidence="3 4">
    <name type="scientific">Inmirania thermothiophila</name>
    <dbReference type="NCBI Taxonomy" id="1750597"/>
    <lineage>
        <taxon>Bacteria</taxon>
        <taxon>Pseudomonadati</taxon>
        <taxon>Pseudomonadota</taxon>
        <taxon>Gammaproteobacteria</taxon>
        <taxon>Chromatiales</taxon>
        <taxon>Ectothiorhodospiraceae</taxon>
        <taxon>Inmirania</taxon>
    </lineage>
</organism>
<dbReference type="SUPFAM" id="SSF47616">
    <property type="entry name" value="GST C-terminal domain-like"/>
    <property type="match status" value="1"/>
</dbReference>
<dbReference type="GO" id="GO:0005737">
    <property type="term" value="C:cytoplasm"/>
    <property type="evidence" value="ECO:0007669"/>
    <property type="project" value="TreeGrafter"/>
</dbReference>
<dbReference type="AlphaFoldDB" id="A0A3N1Y6W3"/>
<dbReference type="SUPFAM" id="SSF52833">
    <property type="entry name" value="Thioredoxin-like"/>
    <property type="match status" value="1"/>
</dbReference>
<accession>A0A3N1Y6W3</accession>
<dbReference type="CDD" id="cd00570">
    <property type="entry name" value="GST_N_family"/>
    <property type="match status" value="1"/>
</dbReference>
<protein>
    <submittedName>
        <fullName evidence="3">Glutathione S-transferase</fullName>
    </submittedName>
</protein>
<dbReference type="InterPro" id="IPR036282">
    <property type="entry name" value="Glutathione-S-Trfase_C_sf"/>
</dbReference>
<dbReference type="OrthoDB" id="9782992at2"/>
<dbReference type="GO" id="GO:0016740">
    <property type="term" value="F:transferase activity"/>
    <property type="evidence" value="ECO:0007669"/>
    <property type="project" value="UniProtKB-KW"/>
</dbReference>
<dbReference type="InterPro" id="IPR010987">
    <property type="entry name" value="Glutathione-S-Trfase_C-like"/>
</dbReference>
<dbReference type="PANTHER" id="PTHR43968">
    <property type="match status" value="1"/>
</dbReference>
<dbReference type="InterPro" id="IPR036249">
    <property type="entry name" value="Thioredoxin-like_sf"/>
</dbReference>
<dbReference type="PROSITE" id="PS50404">
    <property type="entry name" value="GST_NTER"/>
    <property type="match status" value="1"/>
</dbReference>
<dbReference type="PANTHER" id="PTHR43968:SF6">
    <property type="entry name" value="GLUTATHIONE S-TRANSFERASE OMEGA"/>
    <property type="match status" value="1"/>
</dbReference>
<evidence type="ECO:0000259" key="2">
    <source>
        <dbReference type="PROSITE" id="PS50405"/>
    </source>
</evidence>
<proteinExistence type="predicted"/>
<feature type="domain" description="GST N-terminal" evidence="1">
    <location>
        <begin position="4"/>
        <end position="82"/>
    </location>
</feature>
<dbReference type="EMBL" id="RJVI01000001">
    <property type="protein sequence ID" value="ROR34556.1"/>
    <property type="molecule type" value="Genomic_DNA"/>
</dbReference>
<dbReference type="Proteomes" id="UP000276634">
    <property type="component" value="Unassembled WGS sequence"/>
</dbReference>
<dbReference type="Gene3D" id="1.20.1050.10">
    <property type="match status" value="1"/>
</dbReference>
<keyword evidence="3" id="KW-0808">Transferase</keyword>
<evidence type="ECO:0000313" key="4">
    <source>
        <dbReference type="Proteomes" id="UP000276634"/>
    </source>
</evidence>
<evidence type="ECO:0000313" key="3">
    <source>
        <dbReference type="EMBL" id="ROR34556.1"/>
    </source>
</evidence>
<dbReference type="SFLD" id="SFLDS00019">
    <property type="entry name" value="Glutathione_Transferase_(cytos"/>
    <property type="match status" value="1"/>
</dbReference>
<dbReference type="PROSITE" id="PS50405">
    <property type="entry name" value="GST_CTER"/>
    <property type="match status" value="1"/>
</dbReference>
<reference evidence="3 4" key="1">
    <citation type="submission" date="2018-11" db="EMBL/GenBank/DDBJ databases">
        <title>Genomic Encyclopedia of Type Strains, Phase IV (KMG-IV): sequencing the most valuable type-strain genomes for metagenomic binning, comparative biology and taxonomic classification.</title>
        <authorList>
            <person name="Goeker M."/>
        </authorList>
    </citation>
    <scope>NUCLEOTIDE SEQUENCE [LARGE SCALE GENOMIC DNA]</scope>
    <source>
        <strain evidence="3 4">DSM 100275</strain>
    </source>
</reference>
<evidence type="ECO:0000259" key="1">
    <source>
        <dbReference type="PROSITE" id="PS50404"/>
    </source>
</evidence>
<dbReference type="Pfam" id="PF13410">
    <property type="entry name" value="GST_C_2"/>
    <property type="match status" value="1"/>
</dbReference>
<feature type="domain" description="GST C-terminal" evidence="2">
    <location>
        <begin position="87"/>
        <end position="216"/>
    </location>
</feature>
<dbReference type="CDD" id="cd00299">
    <property type="entry name" value="GST_C_family"/>
    <property type="match status" value="1"/>
</dbReference>
<dbReference type="InterPro" id="IPR004045">
    <property type="entry name" value="Glutathione_S-Trfase_N"/>
</dbReference>
<gene>
    <name evidence="3" type="ORF">EDC57_0454</name>
</gene>
<dbReference type="InterPro" id="IPR050983">
    <property type="entry name" value="GST_Omega/HSP26"/>
</dbReference>
<dbReference type="InterPro" id="IPR040079">
    <property type="entry name" value="Glutathione_S-Trfase"/>
</dbReference>
<sequence length="232" mass="26508">MNAARPVLYSAAVCPFAHRVRLALAEKGVPCEQVEIDLDAIPDWFRRLSPYGKVPLLVRGEDRVWESAVINEYIEEVWSSPPLMPARPGPRAEVRMWVDHADQHFVSDFYRLLLVQEPERRARIAARLTETLRYMDREGPGAHGGPYWLGGRVTLADLAYYPFFERLGVLEHYRGFRLPEDCRALARWRVAMAGRPAVAACARDLGFYLPRYARYADATVDSDTAREVMEDA</sequence>